<dbReference type="Pfam" id="PF12937">
    <property type="entry name" value="F-box-like"/>
    <property type="match status" value="1"/>
</dbReference>
<organism evidence="2 3">
    <name type="scientific">Paspalum notatum var. saurae</name>
    <dbReference type="NCBI Taxonomy" id="547442"/>
    <lineage>
        <taxon>Eukaryota</taxon>
        <taxon>Viridiplantae</taxon>
        <taxon>Streptophyta</taxon>
        <taxon>Embryophyta</taxon>
        <taxon>Tracheophyta</taxon>
        <taxon>Spermatophyta</taxon>
        <taxon>Magnoliopsida</taxon>
        <taxon>Liliopsida</taxon>
        <taxon>Poales</taxon>
        <taxon>Poaceae</taxon>
        <taxon>PACMAD clade</taxon>
        <taxon>Panicoideae</taxon>
        <taxon>Andropogonodae</taxon>
        <taxon>Paspaleae</taxon>
        <taxon>Paspalinae</taxon>
        <taxon>Paspalum</taxon>
    </lineage>
</organism>
<evidence type="ECO:0000313" key="2">
    <source>
        <dbReference type="EMBL" id="WVZ94621.1"/>
    </source>
</evidence>
<gene>
    <name evidence="2" type="ORF">U9M48_040490</name>
</gene>
<dbReference type="InterPro" id="IPR001810">
    <property type="entry name" value="F-box_dom"/>
</dbReference>
<dbReference type="SUPFAM" id="SSF81383">
    <property type="entry name" value="F-box domain"/>
    <property type="match status" value="1"/>
</dbReference>
<dbReference type="InterPro" id="IPR032675">
    <property type="entry name" value="LRR_dom_sf"/>
</dbReference>
<sequence length="266" mass="30445">MPSRGMGGHARRRRARRRHRDWADGLGVDALLAILRRLDHADVLRSAQHVCRSWRRVARDEPTLWRRITMRGHERTERWLNRGGGGGAAIEAVRRSAGKCEAFCGEYAGDNRFLIYLSEQAPCLKSLRLISCNHVTDLGISDAVKQFPLLEELELSLCANVGSRELYEFVGEVCPKLKHFRLRRRDHFNGERRRGKMDARGIASMHGLRSLQLLNSDLNNTDLEAILDNCPNLEFLDIRHCFKINMVGTLHLKCARIKTVYYEASS</sequence>
<feature type="domain" description="F-box" evidence="1">
    <location>
        <begin position="29"/>
        <end position="70"/>
    </location>
</feature>
<protein>
    <recommendedName>
        <fullName evidence="1">F-box domain-containing protein</fullName>
    </recommendedName>
</protein>
<evidence type="ECO:0000259" key="1">
    <source>
        <dbReference type="Pfam" id="PF12937"/>
    </source>
</evidence>
<dbReference type="Gene3D" id="3.80.10.10">
    <property type="entry name" value="Ribonuclease Inhibitor"/>
    <property type="match status" value="1"/>
</dbReference>
<dbReference type="PANTHER" id="PTHR38926:SF79">
    <property type="entry name" value="OS08G0195800 PROTEIN"/>
    <property type="match status" value="1"/>
</dbReference>
<proteinExistence type="predicted"/>
<reference evidence="2 3" key="1">
    <citation type="submission" date="2024-02" db="EMBL/GenBank/DDBJ databases">
        <title>High-quality chromosome-scale genome assembly of Pensacola bahiagrass (Paspalum notatum Flugge var. saurae).</title>
        <authorList>
            <person name="Vega J.M."/>
            <person name="Podio M."/>
            <person name="Orjuela J."/>
            <person name="Siena L.A."/>
            <person name="Pessino S.C."/>
            <person name="Combes M.C."/>
            <person name="Mariac C."/>
            <person name="Albertini E."/>
            <person name="Pupilli F."/>
            <person name="Ortiz J.P.A."/>
            <person name="Leblanc O."/>
        </authorList>
    </citation>
    <scope>NUCLEOTIDE SEQUENCE [LARGE SCALE GENOMIC DNA]</scope>
    <source>
        <strain evidence="2">R1</strain>
        <tissue evidence="2">Leaf</tissue>
    </source>
</reference>
<evidence type="ECO:0000313" key="3">
    <source>
        <dbReference type="Proteomes" id="UP001341281"/>
    </source>
</evidence>
<dbReference type="AlphaFoldDB" id="A0AAQ3UM73"/>
<dbReference type="EMBL" id="CP144753">
    <property type="protein sequence ID" value="WVZ94621.1"/>
    <property type="molecule type" value="Genomic_DNA"/>
</dbReference>
<dbReference type="InterPro" id="IPR036047">
    <property type="entry name" value="F-box-like_dom_sf"/>
</dbReference>
<accession>A0AAQ3UM73</accession>
<dbReference type="Gene3D" id="1.20.1280.50">
    <property type="match status" value="1"/>
</dbReference>
<dbReference type="SUPFAM" id="SSF52047">
    <property type="entry name" value="RNI-like"/>
    <property type="match status" value="1"/>
</dbReference>
<keyword evidence="3" id="KW-1185">Reference proteome</keyword>
<dbReference type="Proteomes" id="UP001341281">
    <property type="component" value="Chromosome 09"/>
</dbReference>
<dbReference type="PANTHER" id="PTHR38926">
    <property type="entry name" value="F-BOX DOMAIN CONTAINING PROTEIN, EXPRESSED"/>
    <property type="match status" value="1"/>
</dbReference>
<name>A0AAQ3UM73_PASNO</name>